<evidence type="ECO:0000313" key="1">
    <source>
        <dbReference type="EMBL" id="MBB3944101.1"/>
    </source>
</evidence>
<reference evidence="1 2" key="1">
    <citation type="submission" date="2020-08" db="EMBL/GenBank/DDBJ databases">
        <title>Genomic Encyclopedia of Type Strains, Phase IV (KMG-IV): sequencing the most valuable type-strain genomes for metagenomic binning, comparative biology and taxonomic classification.</title>
        <authorList>
            <person name="Goeker M."/>
        </authorList>
    </citation>
    <scope>NUCLEOTIDE SEQUENCE [LARGE SCALE GENOMIC DNA]</scope>
    <source>
        <strain evidence="1 2">DSM 26438</strain>
    </source>
</reference>
<organism evidence="1 2">
    <name type="scientific">Rhizobium skierniewicense</name>
    <dbReference type="NCBI Taxonomy" id="984260"/>
    <lineage>
        <taxon>Bacteria</taxon>
        <taxon>Pseudomonadati</taxon>
        <taxon>Pseudomonadota</taxon>
        <taxon>Alphaproteobacteria</taxon>
        <taxon>Hyphomicrobiales</taxon>
        <taxon>Rhizobiaceae</taxon>
        <taxon>Rhizobium/Agrobacterium group</taxon>
        <taxon>Rhizobium</taxon>
    </lineage>
</organism>
<name>A0A7W6CBC3_9HYPH</name>
<dbReference type="Proteomes" id="UP000565286">
    <property type="component" value="Unassembled WGS sequence"/>
</dbReference>
<gene>
    <name evidence="1" type="ORF">GGQ73_000024</name>
</gene>
<evidence type="ECO:0000313" key="2">
    <source>
        <dbReference type="Proteomes" id="UP000565286"/>
    </source>
</evidence>
<proteinExistence type="predicted"/>
<sequence length="118" mass="12852">MTDYHEKSAAFVINDIITQIVKGGHPKARRLAEDYNSERKGLMETNPNMPLGLTVVEALRGLLEQAYGIQFYASVADMLENVAEHGMSREDAHAVISVADLIRDGNVAISGPNIGNDN</sequence>
<dbReference type="EMBL" id="JACIDV010000001">
    <property type="protein sequence ID" value="MBB3944101.1"/>
    <property type="molecule type" value="Genomic_DNA"/>
</dbReference>
<protein>
    <submittedName>
        <fullName evidence="1">Uncharacterized protein</fullName>
    </submittedName>
</protein>
<dbReference type="AlphaFoldDB" id="A0A7W6CBC3"/>
<keyword evidence="2" id="KW-1185">Reference proteome</keyword>
<comment type="caution">
    <text evidence="1">The sequence shown here is derived from an EMBL/GenBank/DDBJ whole genome shotgun (WGS) entry which is preliminary data.</text>
</comment>
<accession>A0A7W6CBC3</accession>
<dbReference type="RefSeq" id="WP_183892996.1">
    <property type="nucleotide sequence ID" value="NZ_JACIDV010000001.1"/>
</dbReference>